<dbReference type="InterPro" id="IPR050898">
    <property type="entry name" value="Plant_acyltransferase"/>
</dbReference>
<dbReference type="Gramene" id="PRQ45053">
    <property type="protein sequence ID" value="PRQ45053"/>
    <property type="gene ID" value="RchiOBHm_Chr3g0485971"/>
</dbReference>
<evidence type="ECO:0000256" key="3">
    <source>
        <dbReference type="ARBA" id="ARBA00023315"/>
    </source>
</evidence>
<reference evidence="4 5" key="1">
    <citation type="journal article" date="2018" name="Nat. Genet.">
        <title>The Rosa genome provides new insights in the design of modern roses.</title>
        <authorList>
            <person name="Bendahmane M."/>
        </authorList>
    </citation>
    <scope>NUCLEOTIDE SEQUENCE [LARGE SCALE GENOMIC DNA]</scope>
    <source>
        <strain evidence="5">cv. Old Blush</strain>
    </source>
</reference>
<dbReference type="InterPro" id="IPR023213">
    <property type="entry name" value="CAT-like_dom_sf"/>
</dbReference>
<dbReference type="GO" id="GO:0050638">
    <property type="term" value="F:taxadien-5-alpha-ol O-acetyltransferase activity"/>
    <property type="evidence" value="ECO:0007669"/>
    <property type="project" value="UniProtKB-EC"/>
</dbReference>
<dbReference type="OMA" id="VHVVPIQ"/>
<gene>
    <name evidence="4" type="ORF">RchiOBHm_Chr3g0485971</name>
</gene>
<dbReference type="EMBL" id="PDCK01000041">
    <property type="protein sequence ID" value="PRQ45053.1"/>
    <property type="molecule type" value="Genomic_DNA"/>
</dbReference>
<evidence type="ECO:0000256" key="2">
    <source>
        <dbReference type="ARBA" id="ARBA00022679"/>
    </source>
</evidence>
<evidence type="ECO:0000256" key="1">
    <source>
        <dbReference type="ARBA" id="ARBA00009861"/>
    </source>
</evidence>
<dbReference type="Pfam" id="PF02458">
    <property type="entry name" value="Transferase"/>
    <property type="match status" value="1"/>
</dbReference>
<dbReference type="PANTHER" id="PTHR31147:SF1">
    <property type="entry name" value="ACYL TRANSFERASE 4"/>
    <property type="match status" value="1"/>
</dbReference>
<dbReference type="AlphaFoldDB" id="A0A2P6RF41"/>
<protein>
    <submittedName>
        <fullName evidence="4">Putative taxadien-5-alpha-ol O-acetyltransferase</fullName>
        <ecNumber evidence="4">2.3.1.162</ecNumber>
    </submittedName>
</protein>
<organism evidence="4 5">
    <name type="scientific">Rosa chinensis</name>
    <name type="common">China rose</name>
    <dbReference type="NCBI Taxonomy" id="74649"/>
    <lineage>
        <taxon>Eukaryota</taxon>
        <taxon>Viridiplantae</taxon>
        <taxon>Streptophyta</taxon>
        <taxon>Embryophyta</taxon>
        <taxon>Tracheophyta</taxon>
        <taxon>Spermatophyta</taxon>
        <taxon>Magnoliopsida</taxon>
        <taxon>eudicotyledons</taxon>
        <taxon>Gunneridae</taxon>
        <taxon>Pentapetalae</taxon>
        <taxon>rosids</taxon>
        <taxon>fabids</taxon>
        <taxon>Rosales</taxon>
        <taxon>Rosaceae</taxon>
        <taxon>Rosoideae</taxon>
        <taxon>Rosoideae incertae sedis</taxon>
        <taxon>Rosa</taxon>
    </lineage>
</organism>
<dbReference type="Gene3D" id="3.30.559.10">
    <property type="entry name" value="Chloramphenicol acetyltransferase-like domain"/>
    <property type="match status" value="2"/>
</dbReference>
<accession>A0A2P6RF41</accession>
<dbReference type="EC" id="2.3.1.162" evidence="4"/>
<evidence type="ECO:0000313" key="4">
    <source>
        <dbReference type="EMBL" id="PRQ45053.1"/>
    </source>
</evidence>
<dbReference type="GO" id="GO:0009836">
    <property type="term" value="P:fruit ripening, climacteric"/>
    <property type="evidence" value="ECO:0007669"/>
    <property type="project" value="UniProtKB-ARBA"/>
</dbReference>
<evidence type="ECO:0000313" key="5">
    <source>
        <dbReference type="Proteomes" id="UP000238479"/>
    </source>
</evidence>
<comment type="similarity">
    <text evidence="1">Belongs to the plant acyltransferase family.</text>
</comment>
<keyword evidence="2 4" id="KW-0808">Transferase</keyword>
<dbReference type="PANTHER" id="PTHR31147">
    <property type="entry name" value="ACYL TRANSFERASE 4"/>
    <property type="match status" value="1"/>
</dbReference>
<dbReference type="STRING" id="74649.A0A2P6RF41"/>
<proteinExistence type="inferred from homology"/>
<comment type="caution">
    <text evidence="4">The sequence shown here is derived from an EMBL/GenBank/DDBJ whole genome shotgun (WGS) entry which is preliminary data.</text>
</comment>
<dbReference type="Proteomes" id="UP000238479">
    <property type="component" value="Chromosome 3"/>
</dbReference>
<keyword evidence="3 4" id="KW-0012">Acyltransferase</keyword>
<name>A0A2P6RF41_ROSCH</name>
<sequence length="434" mass="48256">MAFSVIRSSQSLVRPCEQTPIATLDLSEIDSLPVLRRNARTLHVYRHGEYHQVAKLIKEALSKALVPYYPLAGRLKVSDVNGGGQLQVECSGQGVWLVEAYANCSLDAVNYFDDTVASHSNKYDDLLPRGAEGLDLLLQMQVTEFECGGFVVGIKFSHSICDGLGSAQFLNAVGEMARGIKHPSITPVVWKRDFFTKSLPKQQMNLNTTTTTTTVPNYQLQHANIDIFTDQINYLKREIQESTGRSCSSFEVVAAVLWICRTRAVIVSNHSRQNTQVELVFFANCRHLVDPPLPKGFYGNCFFPVTVTASSEALAHSLLADVVEMIQEAKAKLPNEFTNYIKEGHQIDDEDPFAPALSYTTLFISEWGKLGFNQVDFGWGSPDHVIPIQASAIMPAAIVGTLPLPQKGIRLITWCVEEIHHQTFIDHIMKMIGK</sequence>
<keyword evidence="5" id="KW-1185">Reference proteome</keyword>